<sequence>ELADPQRHLEIFRRLLDGSATVDQVSALLKIVIEWVQVEVTETAGLSAAEARKNADRYWSGLLEWMVTHGHGCWAANVALVCAATNSSDHLLSESAKSAMFEGLRAVTESSPETLPDVALLSLCMPGGQFVKAYLERIVMLFDSEMGSDIELDVTDPWETSEAAEQDHNGATSCLSANAAGTCGSVEAKNRALSHRPLHLAIVVRGGLAHCVASPDLVREVGSTLFAGPIKWHSLGDLPSPTQAAIDCSTLTSILQSPLAHVERQAHRALYDA</sequence>
<reference evidence="1" key="1">
    <citation type="submission" date="2022-06" db="EMBL/GenBank/DDBJ databases">
        <title>Phylogenomic reconstructions and comparative analyses of Kickxellomycotina fungi.</title>
        <authorList>
            <person name="Reynolds N.K."/>
            <person name="Stajich J.E."/>
            <person name="Barry K."/>
            <person name="Grigoriev I.V."/>
            <person name="Crous P."/>
            <person name="Smith M.E."/>
        </authorList>
    </citation>
    <scope>NUCLEOTIDE SEQUENCE</scope>
    <source>
        <strain evidence="1">RSA 2271</strain>
    </source>
</reference>
<keyword evidence="2" id="KW-1185">Reference proteome</keyword>
<dbReference type="EMBL" id="JAMZIH010008580">
    <property type="protein sequence ID" value="KAJ1671806.1"/>
    <property type="molecule type" value="Genomic_DNA"/>
</dbReference>
<comment type="caution">
    <text evidence="1">The sequence shown here is derived from an EMBL/GenBank/DDBJ whole genome shotgun (WGS) entry which is preliminary data.</text>
</comment>
<dbReference type="Proteomes" id="UP001145114">
    <property type="component" value="Unassembled WGS sequence"/>
</dbReference>
<organism evidence="1 2">
    <name type="scientific">Spiromyces aspiralis</name>
    <dbReference type="NCBI Taxonomy" id="68401"/>
    <lineage>
        <taxon>Eukaryota</taxon>
        <taxon>Fungi</taxon>
        <taxon>Fungi incertae sedis</taxon>
        <taxon>Zoopagomycota</taxon>
        <taxon>Kickxellomycotina</taxon>
        <taxon>Kickxellomycetes</taxon>
        <taxon>Kickxellales</taxon>
        <taxon>Kickxellaceae</taxon>
        <taxon>Spiromyces</taxon>
    </lineage>
</organism>
<name>A0ACC1H7E1_9FUNG</name>
<protein>
    <submittedName>
        <fullName evidence="1">Uncharacterized protein</fullName>
    </submittedName>
</protein>
<gene>
    <name evidence="1" type="ORF">EV182_007439</name>
</gene>
<evidence type="ECO:0000313" key="2">
    <source>
        <dbReference type="Proteomes" id="UP001145114"/>
    </source>
</evidence>
<evidence type="ECO:0000313" key="1">
    <source>
        <dbReference type="EMBL" id="KAJ1671806.1"/>
    </source>
</evidence>
<feature type="non-terminal residue" evidence="1">
    <location>
        <position position="273"/>
    </location>
</feature>
<accession>A0ACC1H7E1</accession>
<proteinExistence type="predicted"/>
<feature type="non-terminal residue" evidence="1">
    <location>
        <position position="1"/>
    </location>
</feature>